<dbReference type="InterPro" id="IPR012336">
    <property type="entry name" value="Thioredoxin-like_fold"/>
</dbReference>
<keyword evidence="8" id="KW-1185">Reference proteome</keyword>
<dbReference type="Pfam" id="PF13905">
    <property type="entry name" value="Thioredoxin_8"/>
    <property type="match status" value="1"/>
</dbReference>
<reference evidence="7 8" key="1">
    <citation type="submission" date="2016-11" db="EMBL/GenBank/DDBJ databases">
        <authorList>
            <person name="Jaros S."/>
            <person name="Januszkiewicz K."/>
            <person name="Wedrychowicz H."/>
        </authorList>
    </citation>
    <scope>NUCLEOTIDE SEQUENCE [LARGE SCALE GENOMIC DNA]</scope>
    <source>
        <strain evidence="7 8">DSM 25479</strain>
    </source>
</reference>
<comment type="subcellular location">
    <subcellularLocation>
        <location evidence="1">Cell envelope</location>
    </subcellularLocation>
</comment>
<dbReference type="Proteomes" id="UP000184335">
    <property type="component" value="Unassembled WGS sequence"/>
</dbReference>
<dbReference type="CDD" id="cd02966">
    <property type="entry name" value="TlpA_like_family"/>
    <property type="match status" value="1"/>
</dbReference>
<dbReference type="PANTHER" id="PTHR42852:SF6">
    <property type="entry name" value="THIOL:DISULFIDE INTERCHANGE PROTEIN DSBE"/>
    <property type="match status" value="1"/>
</dbReference>
<evidence type="ECO:0000256" key="3">
    <source>
        <dbReference type="ARBA" id="ARBA00023157"/>
    </source>
</evidence>
<protein>
    <submittedName>
        <fullName evidence="7">Thioredoxin-like</fullName>
    </submittedName>
</protein>
<sequence length="427" mass="48588">MKKLVIIPLSVASFVSAQFSVQISADERFPAKEMLVYTINGSKEILIAKQQKSGNTWQIKHPQKYVGMMKAYFPESNSTLNFVSENKDVKISFVSENGKIKDINYHDEANRLMNDAQSLNSQQSTILPVLEQIKGYYNPSSEFYQALQKETLRLNSAKVSVDKAQHPFVHFYLDNYNRYLNENLVNTPSQQDLLNFLVKSDDLLETSLQVRPVLVAYLQSAGNANSESAAQKLLDAADVESPRGQMLLSELIDIFDAYGMSNLKQKFLAQANGLKCTITDRLAATIKLNKNTEIGAIFPDYKFVQATNTKAKNLSDVKADRKLIIFWSSTCSHCEKEVPQLIPHYQDFKKKNYEVVAFSLDTSKTAWENSIRNFPWINDTELRGWNSTYGEIYNIRATPTYFILDSRNKILSKPEHLKDALEDLGIR</sequence>
<gene>
    <name evidence="7" type="ORF">SAMN05443429_11163</name>
</gene>
<dbReference type="EMBL" id="FQYI01000011">
    <property type="protein sequence ID" value="SHJ18285.1"/>
    <property type="molecule type" value="Genomic_DNA"/>
</dbReference>
<feature type="domain" description="Thioredoxin" evidence="6">
    <location>
        <begin position="292"/>
        <end position="426"/>
    </location>
</feature>
<name>A0A1M6H7V1_9FLAO</name>
<dbReference type="SUPFAM" id="SSF52833">
    <property type="entry name" value="Thioredoxin-like"/>
    <property type="match status" value="1"/>
</dbReference>
<dbReference type="STRING" id="1118202.SAMN05443429_11163"/>
<organism evidence="7 8">
    <name type="scientific">Cruoricaptor ignavus</name>
    <dbReference type="NCBI Taxonomy" id="1118202"/>
    <lineage>
        <taxon>Bacteria</taxon>
        <taxon>Pseudomonadati</taxon>
        <taxon>Bacteroidota</taxon>
        <taxon>Flavobacteriia</taxon>
        <taxon>Flavobacteriales</taxon>
        <taxon>Weeksellaceae</taxon>
        <taxon>Cruoricaptor</taxon>
    </lineage>
</organism>
<keyword evidence="4" id="KW-0676">Redox-active center</keyword>
<feature type="signal peptide" evidence="5">
    <location>
        <begin position="1"/>
        <end position="17"/>
    </location>
</feature>
<evidence type="ECO:0000313" key="8">
    <source>
        <dbReference type="Proteomes" id="UP000184335"/>
    </source>
</evidence>
<dbReference type="AlphaFoldDB" id="A0A1M6H7V1"/>
<evidence type="ECO:0000256" key="2">
    <source>
        <dbReference type="ARBA" id="ARBA00022748"/>
    </source>
</evidence>
<dbReference type="GO" id="GO:0030313">
    <property type="term" value="C:cell envelope"/>
    <property type="evidence" value="ECO:0007669"/>
    <property type="project" value="UniProtKB-SubCell"/>
</dbReference>
<keyword evidence="3" id="KW-1015">Disulfide bond</keyword>
<evidence type="ECO:0000256" key="1">
    <source>
        <dbReference type="ARBA" id="ARBA00004196"/>
    </source>
</evidence>
<dbReference type="PANTHER" id="PTHR42852">
    <property type="entry name" value="THIOL:DISULFIDE INTERCHANGE PROTEIN DSBE"/>
    <property type="match status" value="1"/>
</dbReference>
<keyword evidence="2" id="KW-0201">Cytochrome c-type biogenesis</keyword>
<proteinExistence type="predicted"/>
<accession>A0A1M6H7V1</accession>
<evidence type="ECO:0000259" key="6">
    <source>
        <dbReference type="PROSITE" id="PS51352"/>
    </source>
</evidence>
<dbReference type="RefSeq" id="WP_073180753.1">
    <property type="nucleotide sequence ID" value="NZ_FQYI01000011.1"/>
</dbReference>
<dbReference type="InterPro" id="IPR050553">
    <property type="entry name" value="Thioredoxin_ResA/DsbE_sf"/>
</dbReference>
<dbReference type="InterPro" id="IPR013766">
    <property type="entry name" value="Thioredoxin_domain"/>
</dbReference>
<dbReference type="Gene3D" id="3.40.30.10">
    <property type="entry name" value="Glutaredoxin"/>
    <property type="match status" value="1"/>
</dbReference>
<dbReference type="PROSITE" id="PS51352">
    <property type="entry name" value="THIOREDOXIN_2"/>
    <property type="match status" value="1"/>
</dbReference>
<dbReference type="InterPro" id="IPR036249">
    <property type="entry name" value="Thioredoxin-like_sf"/>
</dbReference>
<dbReference type="OrthoDB" id="6399635at2"/>
<evidence type="ECO:0000256" key="5">
    <source>
        <dbReference type="SAM" id="SignalP"/>
    </source>
</evidence>
<dbReference type="GO" id="GO:0017004">
    <property type="term" value="P:cytochrome complex assembly"/>
    <property type="evidence" value="ECO:0007669"/>
    <property type="project" value="UniProtKB-KW"/>
</dbReference>
<evidence type="ECO:0000256" key="4">
    <source>
        <dbReference type="ARBA" id="ARBA00023284"/>
    </source>
</evidence>
<feature type="chain" id="PRO_5012590331" evidence="5">
    <location>
        <begin position="18"/>
        <end position="427"/>
    </location>
</feature>
<keyword evidence="5" id="KW-0732">Signal</keyword>
<evidence type="ECO:0000313" key="7">
    <source>
        <dbReference type="EMBL" id="SHJ18285.1"/>
    </source>
</evidence>